<name>A0A8X6P7Z5_NEPPI</name>
<keyword evidence="2" id="KW-1185">Reference proteome</keyword>
<accession>A0A8X6P7Z5</accession>
<proteinExistence type="predicted"/>
<gene>
    <name evidence="1" type="ORF">NPIL_578301</name>
</gene>
<evidence type="ECO:0000313" key="2">
    <source>
        <dbReference type="Proteomes" id="UP000887013"/>
    </source>
</evidence>
<reference evidence="1" key="1">
    <citation type="submission" date="2020-08" db="EMBL/GenBank/DDBJ databases">
        <title>Multicomponent nature underlies the extraordinary mechanical properties of spider dragline silk.</title>
        <authorList>
            <person name="Kono N."/>
            <person name="Nakamura H."/>
            <person name="Mori M."/>
            <person name="Yoshida Y."/>
            <person name="Ohtoshi R."/>
            <person name="Malay A.D."/>
            <person name="Moran D.A.P."/>
            <person name="Tomita M."/>
            <person name="Numata K."/>
            <person name="Arakawa K."/>
        </authorList>
    </citation>
    <scope>NUCLEOTIDE SEQUENCE</scope>
</reference>
<protein>
    <submittedName>
        <fullName evidence="1">Uncharacterized protein</fullName>
    </submittedName>
</protein>
<dbReference type="AlphaFoldDB" id="A0A8X6P7Z5"/>
<dbReference type="Proteomes" id="UP000887013">
    <property type="component" value="Unassembled WGS sequence"/>
</dbReference>
<evidence type="ECO:0000313" key="1">
    <source>
        <dbReference type="EMBL" id="GFT53811.1"/>
    </source>
</evidence>
<sequence length="107" mass="11986">MQSQGKFSGNPPKLYKYYFPFQTRKAKKHLLISFAGAKRAEPESTLLAIRAEVRKIVASVIDNSYPLAGHSGASLRVTLPISIFISVPKCFLEIRHGNVWKRDINGL</sequence>
<dbReference type="EMBL" id="BMAW01017409">
    <property type="protein sequence ID" value="GFT53811.1"/>
    <property type="molecule type" value="Genomic_DNA"/>
</dbReference>
<comment type="caution">
    <text evidence="1">The sequence shown here is derived from an EMBL/GenBank/DDBJ whole genome shotgun (WGS) entry which is preliminary data.</text>
</comment>
<organism evidence="1 2">
    <name type="scientific">Nephila pilipes</name>
    <name type="common">Giant wood spider</name>
    <name type="synonym">Nephila maculata</name>
    <dbReference type="NCBI Taxonomy" id="299642"/>
    <lineage>
        <taxon>Eukaryota</taxon>
        <taxon>Metazoa</taxon>
        <taxon>Ecdysozoa</taxon>
        <taxon>Arthropoda</taxon>
        <taxon>Chelicerata</taxon>
        <taxon>Arachnida</taxon>
        <taxon>Araneae</taxon>
        <taxon>Araneomorphae</taxon>
        <taxon>Entelegynae</taxon>
        <taxon>Araneoidea</taxon>
        <taxon>Nephilidae</taxon>
        <taxon>Nephila</taxon>
    </lineage>
</organism>